<organism evidence="6">
    <name type="scientific">Xenopus tropicalis</name>
    <name type="common">Western clawed frog</name>
    <name type="synonym">Silurana tropicalis</name>
    <dbReference type="NCBI Taxonomy" id="8364"/>
    <lineage>
        <taxon>Eukaryota</taxon>
        <taxon>Metazoa</taxon>
        <taxon>Chordata</taxon>
        <taxon>Craniata</taxon>
        <taxon>Vertebrata</taxon>
        <taxon>Euteleostomi</taxon>
        <taxon>Amphibia</taxon>
        <taxon>Batrachia</taxon>
        <taxon>Anura</taxon>
        <taxon>Pipoidea</taxon>
        <taxon>Pipidae</taxon>
        <taxon>Xenopodinae</taxon>
        <taxon>Xenopus</taxon>
        <taxon>Silurana</taxon>
    </lineage>
</organism>
<dbReference type="GeneTree" id="ENSGT00950000183096"/>
<comment type="subcellular location">
    <subcellularLocation>
        <location evidence="1">Membrane</location>
        <topology evidence="1">Multi-pass membrane protein</topology>
    </subcellularLocation>
</comment>
<sequence>MIRTWIEPVVAGAQIASSFYDTGLLMTVENYYNQTIISSNSSRDDDLQKAISNFYIIYNVVMGMTPLLSAYILAKISDKTSTKVTICVPLTGYLISRMFLLFVILFEWPIEVIFGSAAFNGLTGWFTTYWAGVMAWASLASTESKRSLKLIIIELVYGLAGFAGSLVSGYIFVHLNINKHQGTILASCSTGCYAFCVLYSIFILKMPDAETCLEERNTEGSSINEASQESINSDCALLNDKPTNNTAINPSDVASSKCVIICMFVSAIVYNIAVTATDDVINVFVLKKPLNWGPVEVGYGNAAAYMTYITSFLGVYIFSKCFGDLGLIITGMISFSCGILIMAFVRWTYLYYIARAVMLFSLITTPTIRSIISKHVKGSSYGQVFVVLQMAIEVIAVSSSAGFNKLYQATLDWFSGFCFLVFSALGFLSIIPVIITVCKQHQTCATRDNESNGSTSNAPVIT</sequence>
<dbReference type="Xenbase" id="XB-GENE-29078723">
    <property type="gene designation" value="LOC100487354"/>
</dbReference>
<dbReference type="Bgee" id="ENSXETG00000035525">
    <property type="expression patterns" value="Expressed in testis and 1 other cell type or tissue"/>
</dbReference>
<reference evidence="8" key="3">
    <citation type="submission" date="2025-04" db="UniProtKB">
        <authorList>
            <consortium name="RefSeq"/>
        </authorList>
    </citation>
    <scope>IDENTIFICATION</scope>
    <source>
        <strain evidence="8">Nigerian</strain>
        <tissue evidence="8">Liver and blood</tissue>
    </source>
</reference>
<evidence type="ECO:0000256" key="5">
    <source>
        <dbReference type="SAM" id="Phobius"/>
    </source>
</evidence>
<proteinExistence type="predicted"/>
<dbReference type="GO" id="GO:0022857">
    <property type="term" value="F:transmembrane transporter activity"/>
    <property type="evidence" value="ECO:0000318"/>
    <property type="project" value="GO_Central"/>
</dbReference>
<dbReference type="CDD" id="cd17450">
    <property type="entry name" value="MFS_SLC46A2_TSCOT"/>
    <property type="match status" value="1"/>
</dbReference>
<dbReference type="AGR" id="Xenbase:XB-GENE-29078723"/>
<dbReference type="InterPro" id="IPR036259">
    <property type="entry name" value="MFS_trans_sf"/>
</dbReference>
<feature type="transmembrane region" description="Helical" evidence="5">
    <location>
        <begin position="325"/>
        <end position="345"/>
    </location>
</feature>
<dbReference type="OMA" id="ILVTFEM"/>
<evidence type="ECO:0000313" key="6">
    <source>
        <dbReference type="Ensembl" id="ENSXETP00000068508"/>
    </source>
</evidence>
<reference evidence="6" key="1">
    <citation type="journal article" date="2010" name="Science">
        <title>The genome of the Western clawed frog Xenopus tropicalis.</title>
        <authorList>
            <person name="Hellsten U."/>
            <person name="Harland R.M."/>
            <person name="Gilchrist M.J."/>
            <person name="Hendrix D."/>
            <person name="Jurka J."/>
            <person name="Kapitonov V."/>
            <person name="Ovcharenko I."/>
            <person name="Putnam N.H."/>
            <person name="Shu S."/>
            <person name="Taher L."/>
            <person name="Blitz I.L."/>
            <person name="Blumberg B."/>
            <person name="Dichmann D.S."/>
            <person name="Dubchak I."/>
            <person name="Amaya E."/>
            <person name="Detter J.C."/>
            <person name="Fletcher R."/>
            <person name="Gerhard D.S."/>
            <person name="Goodstein D."/>
            <person name="Graves T."/>
            <person name="Grigoriev I.V."/>
            <person name="Grimwood J."/>
            <person name="Kawashima T."/>
            <person name="Lindquist E."/>
            <person name="Lucas S.M."/>
            <person name="Mead P.E."/>
            <person name="Mitros T."/>
            <person name="Ogino H."/>
            <person name="Ohta Y."/>
            <person name="Poliakov A.V."/>
            <person name="Pollet N."/>
            <person name="Robert J."/>
            <person name="Salamov A."/>
            <person name="Sater A.K."/>
            <person name="Schmutz J."/>
            <person name="Terry A."/>
            <person name="Vize P.D."/>
            <person name="Warren W.C."/>
            <person name="Wells D."/>
            <person name="Wills A."/>
            <person name="Wilson R.K."/>
            <person name="Zimmerman L.B."/>
            <person name="Zorn A.M."/>
            <person name="Grainger R."/>
            <person name="Grammer T."/>
            <person name="Khokha M.K."/>
            <person name="Richardson P.M."/>
            <person name="Rokhsar D.S."/>
        </authorList>
    </citation>
    <scope>NUCLEOTIDE SEQUENCE [LARGE SCALE GENOMIC DNA]</scope>
    <source>
        <strain evidence="6">Nigerian</strain>
    </source>
</reference>
<evidence type="ECO:0000313" key="9">
    <source>
        <dbReference type="Xenbase" id="XB-GENE-29078723"/>
    </source>
</evidence>
<dbReference type="KEGG" id="xtr:100487354"/>
<keyword evidence="2 5" id="KW-0812">Transmembrane</keyword>
<dbReference type="Gene3D" id="1.20.1250.20">
    <property type="entry name" value="MFS general substrate transporter like domains"/>
    <property type="match status" value="2"/>
</dbReference>
<keyword evidence="7" id="KW-1185">Reference proteome</keyword>
<feature type="transmembrane region" description="Helical" evidence="5">
    <location>
        <begin position="351"/>
        <end position="372"/>
    </location>
</feature>
<dbReference type="SUPFAM" id="SSF103473">
    <property type="entry name" value="MFS general substrate transporter"/>
    <property type="match status" value="1"/>
</dbReference>
<keyword evidence="3 5" id="KW-1133">Transmembrane helix</keyword>
<reference evidence="6" key="2">
    <citation type="submission" date="2020-05" db="UniProtKB">
        <authorList>
            <consortium name="Ensembl"/>
        </authorList>
    </citation>
    <scope>IDENTIFICATION</scope>
</reference>
<dbReference type="GO" id="GO:0055085">
    <property type="term" value="P:transmembrane transport"/>
    <property type="evidence" value="ECO:0000318"/>
    <property type="project" value="GO_Central"/>
</dbReference>
<gene>
    <name evidence="6 8 9" type="primary">LOC100487354</name>
</gene>
<protein>
    <submittedName>
        <fullName evidence="6 8">Thymic stromal cotransporter homolog</fullName>
    </submittedName>
</protein>
<dbReference type="AlphaFoldDB" id="A0A6I8QIX2"/>
<dbReference type="Proteomes" id="UP000008143">
    <property type="component" value="Chromosome 1"/>
</dbReference>
<feature type="transmembrane region" description="Helical" evidence="5">
    <location>
        <begin position="112"/>
        <end position="139"/>
    </location>
</feature>
<feature type="transmembrane region" description="Helical" evidence="5">
    <location>
        <begin position="55"/>
        <end position="74"/>
    </location>
</feature>
<evidence type="ECO:0000256" key="2">
    <source>
        <dbReference type="ARBA" id="ARBA00022692"/>
    </source>
</evidence>
<dbReference type="GeneID" id="100487354"/>
<evidence type="ECO:0000256" key="4">
    <source>
        <dbReference type="ARBA" id="ARBA00023136"/>
    </source>
</evidence>
<feature type="transmembrane region" description="Helical" evidence="5">
    <location>
        <begin position="413"/>
        <end position="437"/>
    </location>
</feature>
<evidence type="ECO:0000256" key="1">
    <source>
        <dbReference type="ARBA" id="ARBA00004141"/>
    </source>
</evidence>
<dbReference type="OrthoDB" id="430300at2759"/>
<dbReference type="GO" id="GO:0016020">
    <property type="term" value="C:membrane"/>
    <property type="evidence" value="ECO:0000318"/>
    <property type="project" value="GO_Central"/>
</dbReference>
<dbReference type="RefSeq" id="XP_017953038.2">
    <property type="nucleotide sequence ID" value="XM_018097549.2"/>
</dbReference>
<feature type="transmembrane region" description="Helical" evidence="5">
    <location>
        <begin position="297"/>
        <end position="318"/>
    </location>
</feature>
<dbReference type="PANTHER" id="PTHR23507:SF3">
    <property type="entry name" value="THYMIC STROMAL COTRANSPORTER HOMOLOG"/>
    <property type="match status" value="1"/>
</dbReference>
<feature type="transmembrane region" description="Helical" evidence="5">
    <location>
        <begin position="258"/>
        <end position="277"/>
    </location>
</feature>
<dbReference type="PANTHER" id="PTHR23507">
    <property type="entry name" value="ZGC:174356"/>
    <property type="match status" value="1"/>
</dbReference>
<evidence type="ECO:0000256" key="3">
    <source>
        <dbReference type="ARBA" id="ARBA00022989"/>
    </source>
</evidence>
<feature type="transmembrane region" description="Helical" evidence="5">
    <location>
        <begin position="86"/>
        <end position="106"/>
    </location>
</feature>
<feature type="transmembrane region" description="Helical" evidence="5">
    <location>
        <begin position="151"/>
        <end position="172"/>
    </location>
</feature>
<feature type="transmembrane region" description="Helical" evidence="5">
    <location>
        <begin position="384"/>
        <end position="401"/>
    </location>
</feature>
<name>A0A6I8QIX2_XENTR</name>
<dbReference type="Ensembl" id="ENSXETT00000074223">
    <property type="protein sequence ID" value="ENSXETP00000068508"/>
    <property type="gene ID" value="ENSXETG00000035525"/>
</dbReference>
<evidence type="ECO:0000313" key="7">
    <source>
        <dbReference type="Proteomes" id="UP000008143"/>
    </source>
</evidence>
<keyword evidence="4 5" id="KW-0472">Membrane</keyword>
<feature type="transmembrane region" description="Helical" evidence="5">
    <location>
        <begin position="184"/>
        <end position="204"/>
    </location>
</feature>
<evidence type="ECO:0000313" key="8">
    <source>
        <dbReference type="RefSeq" id="XP_017953038.2"/>
    </source>
</evidence>
<accession>A0A6I8QIX2</accession>